<feature type="signal peptide" evidence="2">
    <location>
        <begin position="1"/>
        <end position="25"/>
    </location>
</feature>
<evidence type="ECO:0000313" key="4">
    <source>
        <dbReference type="EMBL" id="KAL3099975.1"/>
    </source>
</evidence>
<evidence type="ECO:0000313" key="5">
    <source>
        <dbReference type="Proteomes" id="UP001620645"/>
    </source>
</evidence>
<evidence type="ECO:0000313" key="3">
    <source>
        <dbReference type="EMBL" id="KAL3099973.1"/>
    </source>
</evidence>
<comment type="caution">
    <text evidence="3">The sequence shown here is derived from an EMBL/GenBank/DDBJ whole genome shotgun (WGS) entry which is preliminary data.</text>
</comment>
<keyword evidence="2" id="KW-0732">Signal</keyword>
<reference evidence="3 5" key="1">
    <citation type="submission" date="2024-10" db="EMBL/GenBank/DDBJ databases">
        <authorList>
            <person name="Kim D."/>
        </authorList>
    </citation>
    <scope>NUCLEOTIDE SEQUENCE [LARGE SCALE GENOMIC DNA]</scope>
    <source>
        <strain evidence="3">Taebaek</strain>
    </source>
</reference>
<feature type="region of interest" description="Disordered" evidence="1">
    <location>
        <begin position="47"/>
        <end position="171"/>
    </location>
</feature>
<gene>
    <name evidence="3" type="ORF">niasHS_001899</name>
    <name evidence="4" type="ORF">niasHS_001901</name>
</gene>
<proteinExistence type="predicted"/>
<dbReference type="Proteomes" id="UP001620645">
    <property type="component" value="Unassembled WGS sequence"/>
</dbReference>
<protein>
    <submittedName>
        <fullName evidence="3">Uncharacterized protein</fullName>
    </submittedName>
</protein>
<feature type="compositionally biased region" description="Basic residues" evidence="1">
    <location>
        <begin position="158"/>
        <end position="171"/>
    </location>
</feature>
<keyword evidence="5" id="KW-1185">Reference proteome</keyword>
<feature type="compositionally biased region" description="Polar residues" evidence="1">
    <location>
        <begin position="47"/>
        <end position="66"/>
    </location>
</feature>
<name>A0ABD2KAV5_HETSC</name>
<sequence>MKRRFAVVALVAHLLIGALTTICEAAPYTKLKFLTISNPVVKDDQNESSAIAKQNPENQSSLNRIHSFSASSSPSLSPATPQHFQSKRPYERVDSFSSASSSTSSTHLQPSNSSNINANSQQNENKTIPENKADSPLWSSLTADLSPTVDNQIDTLPPKKRLSKLRMTKNK</sequence>
<accession>A0ABD2KAV5</accession>
<evidence type="ECO:0000256" key="2">
    <source>
        <dbReference type="SAM" id="SignalP"/>
    </source>
</evidence>
<evidence type="ECO:0000256" key="1">
    <source>
        <dbReference type="SAM" id="MobiDB-lite"/>
    </source>
</evidence>
<feature type="chain" id="PRO_5044724206" evidence="2">
    <location>
        <begin position="26"/>
        <end position="171"/>
    </location>
</feature>
<feature type="compositionally biased region" description="Low complexity" evidence="1">
    <location>
        <begin position="95"/>
        <end position="125"/>
    </location>
</feature>
<feature type="compositionally biased region" description="Low complexity" evidence="1">
    <location>
        <begin position="67"/>
        <end position="79"/>
    </location>
</feature>
<dbReference type="AlphaFoldDB" id="A0ABD2KAV5"/>
<dbReference type="EMBL" id="JBICCN010000037">
    <property type="protein sequence ID" value="KAL3099973.1"/>
    <property type="molecule type" value="Genomic_DNA"/>
</dbReference>
<feature type="compositionally biased region" description="Polar residues" evidence="1">
    <location>
        <begin position="137"/>
        <end position="154"/>
    </location>
</feature>
<dbReference type="EMBL" id="JBICCN010000037">
    <property type="protein sequence ID" value="KAL3099975.1"/>
    <property type="molecule type" value="Genomic_DNA"/>
</dbReference>
<organism evidence="3 5">
    <name type="scientific">Heterodera schachtii</name>
    <name type="common">Sugarbeet cyst nematode worm</name>
    <name type="synonym">Tylenchus schachtii</name>
    <dbReference type="NCBI Taxonomy" id="97005"/>
    <lineage>
        <taxon>Eukaryota</taxon>
        <taxon>Metazoa</taxon>
        <taxon>Ecdysozoa</taxon>
        <taxon>Nematoda</taxon>
        <taxon>Chromadorea</taxon>
        <taxon>Rhabditida</taxon>
        <taxon>Tylenchina</taxon>
        <taxon>Tylenchomorpha</taxon>
        <taxon>Tylenchoidea</taxon>
        <taxon>Heteroderidae</taxon>
        <taxon>Heteroderinae</taxon>
        <taxon>Heterodera</taxon>
    </lineage>
</organism>